<name>A0A4R1RHF5_9FLAO</name>
<dbReference type="Proteomes" id="UP000295455">
    <property type="component" value="Unassembled WGS sequence"/>
</dbReference>
<dbReference type="PANTHER" id="PTHR47683:SF2">
    <property type="entry name" value="RNA-BINDING S4 DOMAIN-CONTAINING PROTEIN"/>
    <property type="match status" value="1"/>
</dbReference>
<dbReference type="SUPFAM" id="SSF55120">
    <property type="entry name" value="Pseudouridine synthase"/>
    <property type="match status" value="1"/>
</dbReference>
<dbReference type="Gene3D" id="3.10.290.10">
    <property type="entry name" value="RNA-binding S4 domain"/>
    <property type="match status" value="1"/>
</dbReference>
<evidence type="ECO:0000313" key="6">
    <source>
        <dbReference type="EMBL" id="TCL65359.1"/>
    </source>
</evidence>
<dbReference type="AlphaFoldDB" id="A0A4R1RHF5"/>
<dbReference type="InterPro" id="IPR042092">
    <property type="entry name" value="PsdUridine_s_RsuA/RluB/E/F_cat"/>
</dbReference>
<dbReference type="GO" id="GO:0000455">
    <property type="term" value="P:enzyme-directed rRNA pseudouridine synthesis"/>
    <property type="evidence" value="ECO:0007669"/>
    <property type="project" value="UniProtKB-ARBA"/>
</dbReference>
<dbReference type="InterPro" id="IPR036986">
    <property type="entry name" value="S4_RNA-bd_sf"/>
</dbReference>
<proteinExistence type="inferred from homology"/>
<evidence type="ECO:0000256" key="1">
    <source>
        <dbReference type="ARBA" id="ARBA00008348"/>
    </source>
</evidence>
<dbReference type="PANTHER" id="PTHR47683">
    <property type="entry name" value="PSEUDOURIDINE SYNTHASE FAMILY PROTEIN-RELATED"/>
    <property type="match status" value="1"/>
</dbReference>
<dbReference type="EMBL" id="SLUP01000005">
    <property type="protein sequence ID" value="TCL65359.1"/>
    <property type="molecule type" value="Genomic_DNA"/>
</dbReference>
<dbReference type="PROSITE" id="PS50889">
    <property type="entry name" value="S4"/>
    <property type="match status" value="1"/>
</dbReference>
<dbReference type="SUPFAM" id="SSF55174">
    <property type="entry name" value="Alpha-L RNA-binding motif"/>
    <property type="match status" value="1"/>
</dbReference>
<keyword evidence="3" id="KW-0694">RNA-binding</keyword>
<keyword evidence="7" id="KW-1185">Reference proteome</keyword>
<sequence length="293" mass="32080">MSRTQGTSGKGKPSGRGQQNGNGKNTSRGGSASKGKSFARGNAPIRNVNPPSKKQPSNPDEIRLNKYVANSGMCSRREADVHIATGLVTVNGKVITEMGYKVKLDDEVRYDGARINPEKKAYVLLNKPKGFATTTSEGKGRTVMDLVANATTSRIKPIGRLGRNSKGLLLFTNDDVIAAKFTNSKNGVARLFQIELDKNLKLDDLKAIQAGFKVEGKLISVEEISYIDGESKNQIGLKIKNIGNTLIRTIFDHFKYEIVSLDCVAIGPLTKKDIPRGHWKHLTEQELNNLKML</sequence>
<feature type="region of interest" description="Disordered" evidence="4">
    <location>
        <begin position="1"/>
        <end position="61"/>
    </location>
</feature>
<dbReference type="InterPro" id="IPR006145">
    <property type="entry name" value="PsdUridine_synth_RsuA/RluA"/>
</dbReference>
<evidence type="ECO:0000256" key="2">
    <source>
        <dbReference type="ARBA" id="ARBA00023235"/>
    </source>
</evidence>
<dbReference type="Gene3D" id="3.30.70.1560">
    <property type="entry name" value="Alpha-L RNA-binding motif"/>
    <property type="match status" value="1"/>
</dbReference>
<dbReference type="Pfam" id="PF00849">
    <property type="entry name" value="PseudoU_synth_2"/>
    <property type="match status" value="1"/>
</dbReference>
<dbReference type="InterPro" id="IPR020103">
    <property type="entry name" value="PsdUridine_synth_cat_dom_sf"/>
</dbReference>
<dbReference type="Pfam" id="PF01479">
    <property type="entry name" value="S4"/>
    <property type="match status" value="1"/>
</dbReference>
<feature type="compositionally biased region" description="Gly residues" evidence="4">
    <location>
        <begin position="8"/>
        <end position="20"/>
    </location>
</feature>
<evidence type="ECO:0000256" key="4">
    <source>
        <dbReference type="SAM" id="MobiDB-lite"/>
    </source>
</evidence>
<gene>
    <name evidence="6" type="ORF">EV196_10513</name>
</gene>
<dbReference type="OrthoDB" id="9807213at2"/>
<feature type="compositionally biased region" description="Polar residues" evidence="4">
    <location>
        <begin position="21"/>
        <end position="30"/>
    </location>
</feature>
<dbReference type="Gene3D" id="3.30.70.580">
    <property type="entry name" value="Pseudouridine synthase I, catalytic domain, N-terminal subdomain"/>
    <property type="match status" value="1"/>
</dbReference>
<evidence type="ECO:0000313" key="7">
    <source>
        <dbReference type="Proteomes" id="UP000295455"/>
    </source>
</evidence>
<evidence type="ECO:0000259" key="5">
    <source>
        <dbReference type="SMART" id="SM00363"/>
    </source>
</evidence>
<dbReference type="SMART" id="SM00363">
    <property type="entry name" value="S4"/>
    <property type="match status" value="1"/>
</dbReference>
<organism evidence="6 7">
    <name type="scientific">Mariniflexile fucanivorans</name>
    <dbReference type="NCBI Taxonomy" id="264023"/>
    <lineage>
        <taxon>Bacteria</taxon>
        <taxon>Pseudomonadati</taxon>
        <taxon>Bacteroidota</taxon>
        <taxon>Flavobacteriia</taxon>
        <taxon>Flavobacteriales</taxon>
        <taxon>Flavobacteriaceae</taxon>
        <taxon>Mariniflexile</taxon>
    </lineage>
</organism>
<keyword evidence="2" id="KW-0413">Isomerase</keyword>
<reference evidence="6 7" key="1">
    <citation type="submission" date="2019-03" db="EMBL/GenBank/DDBJ databases">
        <title>Genomic Encyclopedia of Type Strains, Phase IV (KMG-IV): sequencing the most valuable type-strain genomes for metagenomic binning, comparative biology and taxonomic classification.</title>
        <authorList>
            <person name="Goeker M."/>
        </authorList>
    </citation>
    <scope>NUCLEOTIDE SEQUENCE [LARGE SCALE GENOMIC DNA]</scope>
    <source>
        <strain evidence="6 7">DSM 18792</strain>
    </source>
</reference>
<comment type="similarity">
    <text evidence="1">Belongs to the pseudouridine synthase RsuA family.</text>
</comment>
<dbReference type="GO" id="GO:0120159">
    <property type="term" value="F:rRNA pseudouridine synthase activity"/>
    <property type="evidence" value="ECO:0007669"/>
    <property type="project" value="UniProtKB-ARBA"/>
</dbReference>
<dbReference type="FunFam" id="3.10.290.10:FF:000003">
    <property type="entry name" value="Pseudouridine synthase"/>
    <property type="match status" value="1"/>
</dbReference>
<evidence type="ECO:0000256" key="3">
    <source>
        <dbReference type="PROSITE-ProRule" id="PRU00182"/>
    </source>
</evidence>
<dbReference type="InterPro" id="IPR020094">
    <property type="entry name" value="TruA/RsuA/RluB/E/F_N"/>
</dbReference>
<dbReference type="InterPro" id="IPR002942">
    <property type="entry name" value="S4_RNA-bd"/>
</dbReference>
<dbReference type="RefSeq" id="WP_132217785.1">
    <property type="nucleotide sequence ID" value="NZ_OX156936.1"/>
</dbReference>
<comment type="caution">
    <text evidence="6">The sequence shown here is derived from an EMBL/GenBank/DDBJ whole genome shotgun (WGS) entry which is preliminary data.</text>
</comment>
<accession>A0A4R1RHF5</accession>
<feature type="compositionally biased region" description="Polar residues" evidence="4">
    <location>
        <begin position="49"/>
        <end position="58"/>
    </location>
</feature>
<dbReference type="InterPro" id="IPR050343">
    <property type="entry name" value="RsuA_PseudoU_synthase"/>
</dbReference>
<dbReference type="GO" id="GO:0003723">
    <property type="term" value="F:RNA binding"/>
    <property type="evidence" value="ECO:0007669"/>
    <property type="project" value="UniProtKB-KW"/>
</dbReference>
<protein>
    <submittedName>
        <fullName evidence="6">23S rRNA pseudouridine2605 synthase</fullName>
    </submittedName>
</protein>
<feature type="domain" description="RNA-binding S4" evidence="5">
    <location>
        <begin position="62"/>
        <end position="124"/>
    </location>
</feature>
<dbReference type="CDD" id="cd00165">
    <property type="entry name" value="S4"/>
    <property type="match status" value="1"/>
</dbReference>